<dbReference type="GO" id="GO:0008270">
    <property type="term" value="F:zinc ion binding"/>
    <property type="evidence" value="ECO:0007669"/>
    <property type="project" value="UniProtKB-KW"/>
</dbReference>
<proteinExistence type="predicted"/>
<dbReference type="InterPro" id="IPR001841">
    <property type="entry name" value="Znf_RING"/>
</dbReference>
<name>A0A7S2MND6_9DINO</name>
<dbReference type="InterPro" id="IPR013083">
    <property type="entry name" value="Znf_RING/FYVE/PHD"/>
</dbReference>
<protein>
    <recommendedName>
        <fullName evidence="5">RING-type domain-containing protein</fullName>
    </recommendedName>
</protein>
<evidence type="ECO:0000313" key="6">
    <source>
        <dbReference type="EMBL" id="CAD9493225.1"/>
    </source>
</evidence>
<dbReference type="PANTHER" id="PTHR15710:SF74">
    <property type="entry name" value="RING-TYPE E3 UBIQUITIN TRANSFERASE-RELATED"/>
    <property type="match status" value="1"/>
</dbReference>
<feature type="domain" description="RING-type" evidence="5">
    <location>
        <begin position="163"/>
        <end position="204"/>
    </location>
</feature>
<dbReference type="Gene3D" id="3.30.40.10">
    <property type="entry name" value="Zinc/RING finger domain, C3HC4 (zinc finger)"/>
    <property type="match status" value="1"/>
</dbReference>
<dbReference type="EMBL" id="HBGW01004276">
    <property type="protein sequence ID" value="CAD9493225.1"/>
    <property type="molecule type" value="Transcribed_RNA"/>
</dbReference>
<accession>A0A7S2MND6</accession>
<dbReference type="SUPFAM" id="SSF57850">
    <property type="entry name" value="RING/U-box"/>
    <property type="match status" value="1"/>
</dbReference>
<evidence type="ECO:0000259" key="5">
    <source>
        <dbReference type="PROSITE" id="PS50089"/>
    </source>
</evidence>
<evidence type="ECO:0000256" key="3">
    <source>
        <dbReference type="ARBA" id="ARBA00022833"/>
    </source>
</evidence>
<keyword evidence="3" id="KW-0862">Zinc</keyword>
<keyword evidence="2 4" id="KW-0863">Zinc-finger</keyword>
<dbReference type="SMART" id="SM00184">
    <property type="entry name" value="RING"/>
    <property type="match status" value="1"/>
</dbReference>
<evidence type="ECO:0000256" key="4">
    <source>
        <dbReference type="PROSITE-ProRule" id="PRU00175"/>
    </source>
</evidence>
<keyword evidence="1" id="KW-0479">Metal-binding</keyword>
<dbReference type="AlphaFoldDB" id="A0A7S2MND6"/>
<dbReference type="Pfam" id="PF13639">
    <property type="entry name" value="zf-RING_2"/>
    <property type="match status" value="1"/>
</dbReference>
<dbReference type="PROSITE" id="PS50089">
    <property type="entry name" value="ZF_RING_2"/>
    <property type="match status" value="1"/>
</dbReference>
<sequence length="234" mass="25917">MTMVIPTRSEPRQLRGTLWNKGVDTTGMFARFLWRRRDIELSAGTLWWLGDHSSRGHASQGAPKKSLDLTATPLEVVELPYSLSKFVLRPRPGRRWRGRDRHHGFRAFVFDAAQSGIARSDWMLHFSEHISMGDLTKSAVGAELKLVQPTLCDACDDADLGQCSICCEAVQADSGAVGTPCGHYFHGPCLRAWLAKAPSCPNCRRALTATLAGEKAPPRRSRATFAGRQVDRPF</sequence>
<dbReference type="PANTHER" id="PTHR15710">
    <property type="entry name" value="E3 UBIQUITIN-PROTEIN LIGASE PRAJA"/>
    <property type="match status" value="1"/>
</dbReference>
<evidence type="ECO:0000256" key="1">
    <source>
        <dbReference type="ARBA" id="ARBA00022723"/>
    </source>
</evidence>
<reference evidence="6" key="1">
    <citation type="submission" date="2021-01" db="EMBL/GenBank/DDBJ databases">
        <authorList>
            <person name="Corre E."/>
            <person name="Pelletier E."/>
            <person name="Niang G."/>
            <person name="Scheremetjew M."/>
            <person name="Finn R."/>
            <person name="Kale V."/>
            <person name="Holt S."/>
            <person name="Cochrane G."/>
            <person name="Meng A."/>
            <person name="Brown T."/>
            <person name="Cohen L."/>
        </authorList>
    </citation>
    <scope>NUCLEOTIDE SEQUENCE</scope>
    <source>
        <strain evidence="6">RCC3387</strain>
    </source>
</reference>
<gene>
    <name evidence="6" type="ORF">BRAN1462_LOCUS2850</name>
</gene>
<evidence type="ECO:0000256" key="2">
    <source>
        <dbReference type="ARBA" id="ARBA00022771"/>
    </source>
</evidence>
<organism evidence="6">
    <name type="scientific">Zooxanthella nutricula</name>
    <dbReference type="NCBI Taxonomy" id="1333877"/>
    <lineage>
        <taxon>Eukaryota</taxon>
        <taxon>Sar</taxon>
        <taxon>Alveolata</taxon>
        <taxon>Dinophyceae</taxon>
        <taxon>Peridiniales</taxon>
        <taxon>Peridiniales incertae sedis</taxon>
        <taxon>Zooxanthella</taxon>
    </lineage>
</organism>